<proteinExistence type="predicted"/>
<organism evidence="1">
    <name type="scientific">Corethron hystrix</name>
    <dbReference type="NCBI Taxonomy" id="216773"/>
    <lineage>
        <taxon>Eukaryota</taxon>
        <taxon>Sar</taxon>
        <taxon>Stramenopiles</taxon>
        <taxon>Ochrophyta</taxon>
        <taxon>Bacillariophyta</taxon>
        <taxon>Coscinodiscophyceae</taxon>
        <taxon>Corethrophycidae</taxon>
        <taxon>Corethrales</taxon>
        <taxon>Corethraceae</taxon>
        <taxon>Corethron</taxon>
    </lineage>
</organism>
<name>A0A7S1G0K7_9STRA</name>
<dbReference type="AlphaFoldDB" id="A0A7S1G0K7"/>
<reference evidence="1" key="1">
    <citation type="submission" date="2021-01" db="EMBL/GenBank/DDBJ databases">
        <authorList>
            <person name="Corre E."/>
            <person name="Pelletier E."/>
            <person name="Niang G."/>
            <person name="Scheremetjew M."/>
            <person name="Finn R."/>
            <person name="Kale V."/>
            <person name="Holt S."/>
            <person name="Cochrane G."/>
            <person name="Meng A."/>
            <person name="Brown T."/>
            <person name="Cohen L."/>
        </authorList>
    </citation>
    <scope>NUCLEOTIDE SEQUENCE</scope>
    <source>
        <strain evidence="1">308</strain>
    </source>
</reference>
<sequence length="560" mass="63355">MYMRWDQNEQIIRNVLVTNVSGERNFVCETENPLPSLSKLFGYFLIENYSRKIPFSATFCTTRSKCVIPHHSRILGDRFVGFKDLLSDMIKNDKKSWSNPDNFDEAYLECHSKGEVNGHRIEDLDYGDSDPKKLWSGIGLSIRPDSEDFFSLYGIEISAFAIDESVQDKTTNKFMLIITDAVSIPSELKIRNKSIRMRCDHHEQILHSVTLSKVSGEMNIRCVSDVPLTVITKVYGYFLIENYPKKIPFSARFCTTHSQAALALFSPMLGNDSITSSDEESDGNELVSHISPAGKNIFMGSLGMRLGPGRSIEAGSLSGSSVSIGSIGSRRISAAGRRLMAGMKNMPDKKFDEEAKVQSLNSMTMKPRSKELARANMIERRTRQDRTLAEKTVLGRSLGSKATSSIGHVLPNGIYNLVFINRNDIWSGMWLGKFATDGGDFYPYLFNDNKKKQKIAFAIEGLTCNGICLYTIGIRGHADHCLGFHIFIDGTYGFHFKKTKRDDGIFYWIIRESDDGLGYNIIPFDRQIIDKKMRAYGEEGHRFFDSKDIAWNIMPVRSYW</sequence>
<dbReference type="EMBL" id="HBFR01040766">
    <property type="protein sequence ID" value="CAD8902597.1"/>
    <property type="molecule type" value="Transcribed_RNA"/>
</dbReference>
<evidence type="ECO:0000313" key="1">
    <source>
        <dbReference type="EMBL" id="CAD8902597.1"/>
    </source>
</evidence>
<accession>A0A7S1G0K7</accession>
<gene>
    <name evidence="1" type="ORF">CHYS00102_LOCUS29816</name>
</gene>
<protein>
    <submittedName>
        <fullName evidence="1">Uncharacterized protein</fullName>
    </submittedName>
</protein>